<gene>
    <name evidence="1" type="ORF">CA163_14450</name>
</gene>
<reference evidence="1 2" key="1">
    <citation type="journal article" date="2017" name="Appl. Environ. Microbiol.">
        <title>Parallel evolution of two clades of a major Atlantic endemic Vibrio parahaemolyticus pathogen lineage by independent acquisition of related pathogenicity islands.</title>
        <authorList>
            <person name="Xu F."/>
            <person name="Gonzalez-Escalona N."/>
            <person name="Drees K.P."/>
            <person name="Sebra R.P."/>
            <person name="Cooper V.S."/>
            <person name="Jones S.H."/>
            <person name="Whistler C.A."/>
        </authorList>
    </citation>
    <scope>NUCLEOTIDE SEQUENCE [LARGE SCALE GENOMIC DNA]</scope>
    <source>
        <strain evidence="1 2">MAVP-3</strain>
    </source>
</reference>
<accession>A0A227JAC7</accession>
<name>A0A227JAC7_VIBPH</name>
<proteinExistence type="predicted"/>
<dbReference type="AlphaFoldDB" id="A0A227JAC7"/>
<sequence length="111" mass="13076">IKWQTEWQACDEIQMAGGCRAEHAALHEICDVDSVLFRRGWDLRGRIEYITKIPTYYYQYRVGGQSLESEKARKCPKCGGEWLLDEPLHDIFYFKCDSCRIVSNISWDHIK</sequence>
<dbReference type="InterPro" id="IPR016908">
    <property type="entry name" value="UCP029037"/>
</dbReference>
<feature type="non-terminal residue" evidence="1">
    <location>
        <position position="1"/>
    </location>
</feature>
<dbReference type="Pfam" id="PF10071">
    <property type="entry name" value="DUF2310"/>
    <property type="match status" value="1"/>
</dbReference>
<comment type="caution">
    <text evidence="1">The sequence shown here is derived from an EMBL/GenBank/DDBJ whole genome shotgun (WGS) entry which is preliminary data.</text>
</comment>
<evidence type="ECO:0000313" key="1">
    <source>
        <dbReference type="EMBL" id="OXE32101.1"/>
    </source>
</evidence>
<protein>
    <recommendedName>
        <fullName evidence="3">Zn-ribbon-containing protein</fullName>
    </recommendedName>
</protein>
<dbReference type="EMBL" id="NIXT01000827">
    <property type="protein sequence ID" value="OXE32101.1"/>
    <property type="molecule type" value="Genomic_DNA"/>
</dbReference>
<evidence type="ECO:0000313" key="2">
    <source>
        <dbReference type="Proteomes" id="UP000214596"/>
    </source>
</evidence>
<organism evidence="1 2">
    <name type="scientific">Vibrio parahaemolyticus</name>
    <dbReference type="NCBI Taxonomy" id="670"/>
    <lineage>
        <taxon>Bacteria</taxon>
        <taxon>Pseudomonadati</taxon>
        <taxon>Pseudomonadota</taxon>
        <taxon>Gammaproteobacteria</taxon>
        <taxon>Vibrionales</taxon>
        <taxon>Vibrionaceae</taxon>
        <taxon>Vibrio</taxon>
    </lineage>
</organism>
<dbReference type="Proteomes" id="UP000214596">
    <property type="component" value="Unassembled WGS sequence"/>
</dbReference>
<dbReference type="STRING" id="670.ACZ92_12660"/>
<evidence type="ECO:0008006" key="3">
    <source>
        <dbReference type="Google" id="ProtNLM"/>
    </source>
</evidence>